<keyword evidence="3" id="KW-0238">DNA-binding</keyword>
<evidence type="ECO:0000313" key="4">
    <source>
        <dbReference type="Proteomes" id="UP001589619"/>
    </source>
</evidence>
<organism evidence="3 4">
    <name type="scientific">Paenibacillus hodogayensis</name>
    <dbReference type="NCBI Taxonomy" id="279208"/>
    <lineage>
        <taxon>Bacteria</taxon>
        <taxon>Bacillati</taxon>
        <taxon>Bacillota</taxon>
        <taxon>Bacilli</taxon>
        <taxon>Bacillales</taxon>
        <taxon>Paenibacillaceae</taxon>
        <taxon>Paenibacillus</taxon>
    </lineage>
</organism>
<evidence type="ECO:0000256" key="1">
    <source>
        <dbReference type="SAM" id="MobiDB-lite"/>
    </source>
</evidence>
<reference evidence="3 4" key="1">
    <citation type="submission" date="2024-09" db="EMBL/GenBank/DDBJ databases">
        <authorList>
            <person name="Sun Q."/>
            <person name="Mori K."/>
        </authorList>
    </citation>
    <scope>NUCLEOTIDE SEQUENCE [LARGE SCALE GENOMIC DNA]</scope>
    <source>
        <strain evidence="3 4">JCM 12520</strain>
    </source>
</reference>
<dbReference type="Proteomes" id="UP001589619">
    <property type="component" value="Unassembled WGS sequence"/>
</dbReference>
<evidence type="ECO:0000313" key="3">
    <source>
        <dbReference type="EMBL" id="MFB9753714.1"/>
    </source>
</evidence>
<proteinExistence type="predicted"/>
<feature type="compositionally biased region" description="Basic and acidic residues" evidence="1">
    <location>
        <begin position="103"/>
        <end position="125"/>
    </location>
</feature>
<keyword evidence="4" id="KW-1185">Reference proteome</keyword>
<accession>A0ABV5VZH5</accession>
<dbReference type="SMART" id="SM00850">
    <property type="entry name" value="LytTR"/>
    <property type="match status" value="1"/>
</dbReference>
<dbReference type="Gene3D" id="2.40.50.1020">
    <property type="entry name" value="LytTr DNA-binding domain"/>
    <property type="match status" value="1"/>
</dbReference>
<dbReference type="InterPro" id="IPR007492">
    <property type="entry name" value="LytTR_DNA-bd_dom"/>
</dbReference>
<name>A0ABV5VZH5_9BACL</name>
<evidence type="ECO:0000259" key="2">
    <source>
        <dbReference type="PROSITE" id="PS50930"/>
    </source>
</evidence>
<feature type="region of interest" description="Disordered" evidence="1">
    <location>
        <begin position="103"/>
        <end position="131"/>
    </location>
</feature>
<dbReference type="GO" id="GO:0003677">
    <property type="term" value="F:DNA binding"/>
    <property type="evidence" value="ECO:0007669"/>
    <property type="project" value="UniProtKB-KW"/>
</dbReference>
<gene>
    <name evidence="3" type="ORF">ACFFNY_19270</name>
</gene>
<dbReference type="RefSeq" id="WP_344914834.1">
    <property type="nucleotide sequence ID" value="NZ_BAAAYO010000014.1"/>
</dbReference>
<dbReference type="PROSITE" id="PS50930">
    <property type="entry name" value="HTH_LYTTR"/>
    <property type="match status" value="1"/>
</dbReference>
<protein>
    <submittedName>
        <fullName evidence="3">LytTR family DNA-binding domain-containing protein</fullName>
    </submittedName>
</protein>
<dbReference type="Pfam" id="PF04397">
    <property type="entry name" value="LytTR"/>
    <property type="match status" value="1"/>
</dbReference>
<dbReference type="EMBL" id="JBHMAG010000013">
    <property type="protein sequence ID" value="MFB9753714.1"/>
    <property type="molecule type" value="Genomic_DNA"/>
</dbReference>
<feature type="domain" description="HTH LytTR-type" evidence="2">
    <location>
        <begin position="14"/>
        <end position="89"/>
    </location>
</feature>
<comment type="caution">
    <text evidence="3">The sequence shown here is derived from an EMBL/GenBank/DDBJ whole genome shotgun (WGS) entry which is preliminary data.</text>
</comment>
<sequence length="131" mass="15470">MVKYPVTLDPHNFESVIMLDPEEIIKIEVHDRSITFHTKTQTFYPLSWTISTLEHHLRNLDFLRLDRNNLVNMNKITHLDEERALVFFDPEITNSSKFATISNREKNRAKQEIEDRISKNSDKNDSNSIDI</sequence>